<evidence type="ECO:0000313" key="2">
    <source>
        <dbReference type="Proteomes" id="UP000182126"/>
    </source>
</evidence>
<evidence type="ECO:0000313" key="1">
    <source>
        <dbReference type="EMBL" id="SDS36620.1"/>
    </source>
</evidence>
<dbReference type="AlphaFoldDB" id="A0A1H1RLN9"/>
<protein>
    <submittedName>
        <fullName evidence="1">Uncharacterized protein</fullName>
    </submittedName>
</protein>
<organism evidence="1 2">
    <name type="scientific">Microbacterium paraoxydans</name>
    <dbReference type="NCBI Taxonomy" id="199592"/>
    <lineage>
        <taxon>Bacteria</taxon>
        <taxon>Bacillati</taxon>
        <taxon>Actinomycetota</taxon>
        <taxon>Actinomycetes</taxon>
        <taxon>Micrococcales</taxon>
        <taxon>Microbacteriaceae</taxon>
        <taxon>Microbacterium</taxon>
    </lineage>
</organism>
<reference evidence="1 2" key="1">
    <citation type="submission" date="2016-10" db="EMBL/GenBank/DDBJ databases">
        <authorList>
            <person name="de Groot N.N."/>
        </authorList>
    </citation>
    <scope>NUCLEOTIDE SEQUENCE [LARGE SCALE GENOMIC DNA]</scope>
    <source>
        <strain evidence="1 2">DSM 15019</strain>
    </source>
</reference>
<accession>A0A1H1RLN9</accession>
<dbReference type="GeneID" id="36300883"/>
<gene>
    <name evidence="1" type="ORF">SAMN04489809_1697</name>
</gene>
<sequence length="109" mass="11619">MTASTTSFGLDLGPIQQDWTIGELLAWLEDDTRTHDPALREPLARIEAAVTGTPWPTAPSTVAPSTVALIRSLALVSRSGGFSRVRIAHFAPNPAGMEHSARLETSQVA</sequence>
<dbReference type="Proteomes" id="UP000182126">
    <property type="component" value="Chromosome I"/>
</dbReference>
<name>A0A1H1RLN9_9MICO</name>
<proteinExistence type="predicted"/>
<dbReference type="EMBL" id="LT629770">
    <property type="protein sequence ID" value="SDS36620.1"/>
    <property type="molecule type" value="Genomic_DNA"/>
</dbReference>
<dbReference type="RefSeq" id="WP_060923272.1">
    <property type="nucleotide sequence ID" value="NZ_LT629770.1"/>
</dbReference>